<feature type="domain" description="AAA+ ATPase" evidence="12">
    <location>
        <begin position="145"/>
        <end position="330"/>
    </location>
</feature>
<dbReference type="SUPFAM" id="SSF52540">
    <property type="entry name" value="P-loop containing nucleoside triphosphate hydrolases"/>
    <property type="match status" value="1"/>
</dbReference>
<protein>
    <recommendedName>
        <fullName evidence="11">ATP synthase subunit beta</fullName>
        <ecNumber evidence="11">7.1.2.2</ecNumber>
    </recommendedName>
    <alternativeName>
        <fullName evidence="11">ATP synthase F1 sector subunit beta</fullName>
    </alternativeName>
    <alternativeName>
        <fullName evidence="11">F-ATPase subunit beta</fullName>
    </alternativeName>
</protein>
<dbReference type="InterPro" id="IPR027417">
    <property type="entry name" value="P-loop_NTPase"/>
</dbReference>
<dbReference type="GO" id="GO:0045259">
    <property type="term" value="C:proton-transporting ATP synthase complex"/>
    <property type="evidence" value="ECO:0007669"/>
    <property type="project" value="UniProtKB-KW"/>
</dbReference>
<evidence type="ECO:0000256" key="10">
    <source>
        <dbReference type="ARBA" id="ARBA00023310"/>
    </source>
</evidence>
<keyword evidence="10 11" id="KW-0066">ATP synthesis</keyword>
<evidence type="ECO:0000256" key="9">
    <source>
        <dbReference type="ARBA" id="ARBA00023196"/>
    </source>
</evidence>
<reference evidence="13" key="1">
    <citation type="journal article" date="2016" name="Environ. Microbiol.">
        <title>Genomic resolution of a cold subsurface aquifer community provides metabolic insights for novel microbes adapted to high CO concentrations.</title>
        <authorList>
            <person name="Probst A.J."/>
            <person name="Castelle C.J."/>
            <person name="Singh A."/>
            <person name="Brown C.T."/>
            <person name="Anantharaman K."/>
            <person name="Sharon I."/>
            <person name="Hug L.A."/>
            <person name="Burstein D."/>
            <person name="Emerson J.B."/>
            <person name="Thomas B.C."/>
            <person name="Banfield J.F."/>
        </authorList>
    </citation>
    <scope>NUCLEOTIDE SEQUENCE [LARGE SCALE GENOMIC DNA]</scope>
    <source>
        <strain evidence="13">CG2_30_54_11</strain>
    </source>
</reference>
<dbReference type="InterPro" id="IPR020003">
    <property type="entry name" value="ATPase_a/bsu_AS"/>
</dbReference>
<evidence type="ECO:0000256" key="5">
    <source>
        <dbReference type="ARBA" id="ARBA00022840"/>
    </source>
</evidence>
<dbReference type="AlphaFoldDB" id="A0A1J5IIB4"/>
<dbReference type="GO" id="GO:0005886">
    <property type="term" value="C:plasma membrane"/>
    <property type="evidence" value="ECO:0007669"/>
    <property type="project" value="UniProtKB-SubCell"/>
</dbReference>
<comment type="similarity">
    <text evidence="2 11">Belongs to the ATPase alpha/beta chains family.</text>
</comment>
<comment type="catalytic activity">
    <reaction evidence="11">
        <text>ATP + H2O + 4 H(+)(in) = ADP + phosphate + 5 H(+)(out)</text>
        <dbReference type="Rhea" id="RHEA:57720"/>
        <dbReference type="ChEBI" id="CHEBI:15377"/>
        <dbReference type="ChEBI" id="CHEBI:15378"/>
        <dbReference type="ChEBI" id="CHEBI:30616"/>
        <dbReference type="ChEBI" id="CHEBI:43474"/>
        <dbReference type="ChEBI" id="CHEBI:456216"/>
        <dbReference type="EC" id="7.1.2.2"/>
    </reaction>
</comment>
<evidence type="ECO:0000313" key="13">
    <source>
        <dbReference type="EMBL" id="OIP96443.1"/>
    </source>
</evidence>
<dbReference type="Gene3D" id="1.10.1140.10">
    <property type="entry name" value="Bovine Mitochondrial F1-atpase, Atp Synthase Beta Chain, Chain D, domain 3"/>
    <property type="match status" value="1"/>
</dbReference>
<keyword evidence="8 11" id="KW-0472">Membrane</keyword>
<dbReference type="GO" id="GO:0005524">
    <property type="term" value="F:ATP binding"/>
    <property type="evidence" value="ECO:0007669"/>
    <property type="project" value="UniProtKB-UniRule"/>
</dbReference>
<dbReference type="SUPFAM" id="SSF47917">
    <property type="entry name" value="C-terminal domain of alpha and beta subunits of F1 ATP synthase"/>
    <property type="match status" value="1"/>
</dbReference>
<keyword evidence="7 11" id="KW-0406">Ion transport</keyword>
<evidence type="ECO:0000256" key="1">
    <source>
        <dbReference type="ARBA" id="ARBA00004370"/>
    </source>
</evidence>
<comment type="subcellular location">
    <subcellularLocation>
        <location evidence="11">Cell membrane</location>
        <topology evidence="11">Peripheral membrane protein</topology>
    </subcellularLocation>
    <subcellularLocation>
        <location evidence="1">Membrane</location>
    </subcellularLocation>
</comment>
<accession>A0A1J5IIB4</accession>
<dbReference type="EC" id="7.1.2.2" evidence="11"/>
<keyword evidence="11" id="KW-0375">Hydrogen ion transport</keyword>
<evidence type="ECO:0000256" key="3">
    <source>
        <dbReference type="ARBA" id="ARBA00022448"/>
    </source>
</evidence>
<evidence type="ECO:0000256" key="7">
    <source>
        <dbReference type="ARBA" id="ARBA00023065"/>
    </source>
</evidence>
<dbReference type="InterPro" id="IPR003593">
    <property type="entry name" value="AAA+_ATPase"/>
</dbReference>
<dbReference type="SMART" id="SM00382">
    <property type="entry name" value="AAA"/>
    <property type="match status" value="1"/>
</dbReference>
<dbReference type="NCBIfam" id="TIGR01039">
    <property type="entry name" value="atpD"/>
    <property type="match status" value="1"/>
</dbReference>
<name>A0A1J5IIB4_9BACT</name>
<evidence type="ECO:0000256" key="11">
    <source>
        <dbReference type="HAMAP-Rule" id="MF_01347"/>
    </source>
</evidence>
<evidence type="ECO:0000313" key="14">
    <source>
        <dbReference type="Proteomes" id="UP000183245"/>
    </source>
</evidence>
<evidence type="ECO:0000256" key="4">
    <source>
        <dbReference type="ARBA" id="ARBA00022741"/>
    </source>
</evidence>
<dbReference type="Pfam" id="PF00006">
    <property type="entry name" value="ATP-synt_ab"/>
    <property type="match status" value="1"/>
</dbReference>
<evidence type="ECO:0000256" key="6">
    <source>
        <dbReference type="ARBA" id="ARBA00022967"/>
    </source>
</evidence>
<proteinExistence type="inferred from homology"/>
<dbReference type="SUPFAM" id="SSF50615">
    <property type="entry name" value="N-terminal domain of alpha and beta subunits of F1 ATP synthase"/>
    <property type="match status" value="1"/>
</dbReference>
<dbReference type="HAMAP" id="MF_01347">
    <property type="entry name" value="ATP_synth_beta_bact"/>
    <property type="match status" value="1"/>
</dbReference>
<dbReference type="InterPro" id="IPR005722">
    <property type="entry name" value="ATP_synth_F1_bsu"/>
</dbReference>
<dbReference type="GO" id="GO:0046933">
    <property type="term" value="F:proton-transporting ATP synthase activity, rotational mechanism"/>
    <property type="evidence" value="ECO:0007669"/>
    <property type="project" value="UniProtKB-UniRule"/>
</dbReference>
<evidence type="ECO:0000259" key="12">
    <source>
        <dbReference type="SMART" id="SM00382"/>
    </source>
</evidence>
<sequence length="461" mass="50586">MAPELQGIVIRINGVIVDVLFQNHIPSIHNLLVALNSKGKTIKLEVIEYLQDRSIRCLALDPTAGLARGDRITDTNNAISVPVGECNLGHLFNVFGEQQDDEPSTPAEKHMSIYNTTPAYIQADTEITLLETGIKVLDMFTPFVKGGKIGFFGGAGVGKTVLITELMHNISQKYQGYSVFTGIGERTREGNEMWFDLKASGVLKRAVLVYGQMNESPGNRARVVYSGLTMAEYFRDVMSKDVLYFADNIFRYIQAGAEVSALIGQIPSESGYQPSLQTEIGYVQERIASTASGSITSVQAIYVPADDFSDPAVTTLFGHLDSAIVLSRKVAEKGIRPSVDILASSSSVLSPEIVGQKHYETAQKSRSLLKQYDALANIIAILGEDELSDADKKVVTCAKQMIYYLTQPFTTAEQFTGKPGKYVTVEQTVNDMARILDGEYSTHDPEKFFMIGDLSTLEENK</sequence>
<dbReference type="Gene3D" id="3.40.50.300">
    <property type="entry name" value="P-loop containing nucleotide triphosphate hydrolases"/>
    <property type="match status" value="1"/>
</dbReference>
<dbReference type="Pfam" id="PF22919">
    <property type="entry name" value="ATP-synt_VA_C"/>
    <property type="match status" value="1"/>
</dbReference>
<dbReference type="Proteomes" id="UP000183245">
    <property type="component" value="Unassembled WGS sequence"/>
</dbReference>
<keyword evidence="11" id="KW-1003">Cell membrane</keyword>
<dbReference type="InterPro" id="IPR036121">
    <property type="entry name" value="ATPase_F1/V1/A1_a/bsu_N_sf"/>
</dbReference>
<keyword evidence="5 11" id="KW-0067">ATP-binding</keyword>
<keyword evidence="4 11" id="KW-0547">Nucleotide-binding</keyword>
<dbReference type="PROSITE" id="PS00152">
    <property type="entry name" value="ATPASE_ALPHA_BETA"/>
    <property type="match status" value="1"/>
</dbReference>
<keyword evidence="6 11" id="KW-1278">Translocase</keyword>
<dbReference type="Pfam" id="PF02874">
    <property type="entry name" value="ATP-synt_ab_N"/>
    <property type="match status" value="1"/>
</dbReference>
<gene>
    <name evidence="11" type="primary">atpD</name>
    <name evidence="13" type="ORF">AUK40_04960</name>
</gene>
<dbReference type="InterPro" id="IPR000194">
    <property type="entry name" value="ATPase_F1/V1/A1_a/bsu_nucl-bd"/>
</dbReference>
<evidence type="ECO:0000256" key="8">
    <source>
        <dbReference type="ARBA" id="ARBA00023136"/>
    </source>
</evidence>
<dbReference type="InterPro" id="IPR050053">
    <property type="entry name" value="ATPase_alpha/beta_chains"/>
</dbReference>
<comment type="caution">
    <text evidence="13">The sequence shown here is derived from an EMBL/GenBank/DDBJ whole genome shotgun (WGS) entry which is preliminary data.</text>
</comment>
<dbReference type="PANTHER" id="PTHR15184">
    <property type="entry name" value="ATP SYNTHASE"/>
    <property type="match status" value="1"/>
</dbReference>
<dbReference type="STRING" id="1817892.AUK40_04960"/>
<dbReference type="InterPro" id="IPR004100">
    <property type="entry name" value="ATPase_F1/V1/A1_a/bsu_N"/>
</dbReference>
<dbReference type="InterPro" id="IPR055190">
    <property type="entry name" value="ATP-synt_VA_C"/>
</dbReference>
<dbReference type="EMBL" id="MNZT01000085">
    <property type="protein sequence ID" value="OIP96443.1"/>
    <property type="molecule type" value="Genomic_DNA"/>
</dbReference>
<feature type="binding site" evidence="11">
    <location>
        <begin position="153"/>
        <end position="160"/>
    </location>
    <ligand>
        <name>ATP</name>
        <dbReference type="ChEBI" id="CHEBI:30616"/>
    </ligand>
</feature>
<organism evidence="13 14">
    <name type="scientific">Candidatus Wirthbacteria bacterium CG2_30_54_11</name>
    <dbReference type="NCBI Taxonomy" id="1817892"/>
    <lineage>
        <taxon>Bacteria</taxon>
        <taxon>Candidatus Wirthbacteria</taxon>
    </lineage>
</organism>
<dbReference type="PANTHER" id="PTHR15184:SF71">
    <property type="entry name" value="ATP SYNTHASE SUBUNIT BETA, MITOCHONDRIAL"/>
    <property type="match status" value="1"/>
</dbReference>
<keyword evidence="3 11" id="KW-0813">Transport</keyword>
<dbReference type="Gene3D" id="2.40.10.170">
    <property type="match status" value="1"/>
</dbReference>
<dbReference type="InterPro" id="IPR024034">
    <property type="entry name" value="ATPase_F1/V1_b/a_C"/>
</dbReference>
<comment type="function">
    <text evidence="11">Produces ATP from ADP in the presence of a proton gradient across the membrane. The catalytic sites are hosted primarily by the beta subunits.</text>
</comment>
<evidence type="ECO:0000256" key="2">
    <source>
        <dbReference type="ARBA" id="ARBA00008936"/>
    </source>
</evidence>
<keyword evidence="9 11" id="KW-0139">CF(1)</keyword>